<proteinExistence type="predicted"/>
<organism evidence="1">
    <name type="scientific">marine sediment metagenome</name>
    <dbReference type="NCBI Taxonomy" id="412755"/>
    <lineage>
        <taxon>unclassified sequences</taxon>
        <taxon>metagenomes</taxon>
        <taxon>ecological metagenomes</taxon>
    </lineage>
</organism>
<protein>
    <submittedName>
        <fullName evidence="1">Uncharacterized protein</fullName>
    </submittedName>
</protein>
<sequence>MLLLAKQVIQITIVDDSKGEKCDAHCGLDWSSPQVIALAGQRIKDRFGDKIELAYLFYLASPSHIRHIL</sequence>
<evidence type="ECO:0000313" key="1">
    <source>
        <dbReference type="EMBL" id="GAI94536.1"/>
    </source>
</evidence>
<reference evidence="1" key="1">
    <citation type="journal article" date="2014" name="Front. Microbiol.">
        <title>High frequency of phylogenetically diverse reductive dehalogenase-homologous genes in deep subseafloor sedimentary metagenomes.</title>
        <authorList>
            <person name="Kawai M."/>
            <person name="Futagami T."/>
            <person name="Toyoda A."/>
            <person name="Takaki Y."/>
            <person name="Nishi S."/>
            <person name="Hori S."/>
            <person name="Arai W."/>
            <person name="Tsubouchi T."/>
            <person name="Morono Y."/>
            <person name="Uchiyama I."/>
            <person name="Ito T."/>
            <person name="Fujiyama A."/>
            <person name="Inagaki F."/>
            <person name="Takami H."/>
        </authorList>
    </citation>
    <scope>NUCLEOTIDE SEQUENCE</scope>
    <source>
        <strain evidence="1">Expedition CK06-06</strain>
    </source>
</reference>
<dbReference type="EMBL" id="BARW01023338">
    <property type="protein sequence ID" value="GAI94536.1"/>
    <property type="molecule type" value="Genomic_DNA"/>
</dbReference>
<comment type="caution">
    <text evidence="1">The sequence shown here is derived from an EMBL/GenBank/DDBJ whole genome shotgun (WGS) entry which is preliminary data.</text>
</comment>
<accession>X1TT46</accession>
<gene>
    <name evidence="1" type="ORF">S12H4_38730</name>
</gene>
<dbReference type="AlphaFoldDB" id="X1TT46"/>
<name>X1TT46_9ZZZZ</name>